<proteinExistence type="inferred from homology"/>
<dbReference type="PANTHER" id="PTHR43033">
    <property type="entry name" value="TRNA(ILE)-LYSIDINE SYNTHASE-RELATED"/>
    <property type="match status" value="1"/>
</dbReference>
<comment type="function">
    <text evidence="8">Ligates lysine onto the cytidine present at position 34 of the AUA codon-specific tRNA(Ile) that contains the anticodon CAU, in an ATP-dependent manner. Cytidine is converted to lysidine, thus changing the amino acid specificity of the tRNA from methionine to isoleucine.</text>
</comment>
<name>A0ABW5KC62_9FLAO</name>
<dbReference type="InterPro" id="IPR014729">
    <property type="entry name" value="Rossmann-like_a/b/a_fold"/>
</dbReference>
<dbReference type="GO" id="GO:0032267">
    <property type="term" value="F:tRNA(Ile)-lysidine synthase activity"/>
    <property type="evidence" value="ECO:0007669"/>
    <property type="project" value="UniProtKB-EC"/>
</dbReference>
<reference evidence="12" key="1">
    <citation type="journal article" date="2019" name="Int. J. Syst. Evol. Microbiol.">
        <title>The Global Catalogue of Microorganisms (GCM) 10K type strain sequencing project: providing services to taxonomists for standard genome sequencing and annotation.</title>
        <authorList>
            <consortium name="The Broad Institute Genomics Platform"/>
            <consortium name="The Broad Institute Genome Sequencing Center for Infectious Disease"/>
            <person name="Wu L."/>
            <person name="Ma J."/>
        </authorList>
    </citation>
    <scope>NUCLEOTIDE SEQUENCE [LARGE SCALE GENOMIC DNA]</scope>
    <source>
        <strain evidence="12">KCTC 52204</strain>
    </source>
</reference>
<dbReference type="InterPro" id="IPR012796">
    <property type="entry name" value="Lysidine-tRNA-synth_C"/>
</dbReference>
<dbReference type="SUPFAM" id="SSF56037">
    <property type="entry name" value="PheT/TilS domain"/>
    <property type="match status" value="1"/>
</dbReference>
<evidence type="ECO:0000259" key="10">
    <source>
        <dbReference type="SMART" id="SM00977"/>
    </source>
</evidence>
<evidence type="ECO:0000256" key="3">
    <source>
        <dbReference type="ARBA" id="ARBA00022598"/>
    </source>
</evidence>
<sequence length="435" mass="50818">MLTKETFNHALRNLLQNPESSNFLLAVSGGADSMVLLQLFNSSRLKFQVAHVNYHLRGEDSNADQDLVRNFCSENNIPFHLYEVSDKDQKPENSIQNWARNLRYDFFRKIQKDENLEYLVTAHHLNDQLETFLINLSKASGIKGLSGIPANENQILRPLLNFTKDAIYAFAKENQLEFREDLSNKKNNYLRNFIRNEIAPKLFETNENFLQNFAKSLNFLDQTKQFVEEKIQEIEKELISEKDHIFYINKAKFSEQNSLTKFEILRKFGFHDEIEIGKIFNAEKGKTFHSGEFQLMIDRENFVLMKTSSNENVLLENREEIIIAESLSSIKNHEISLSKYISAEQQMQWLFDEEKLTFPLKIRKKKSGDLIFPIGMIGKKTVAKFFKDEKIPILAQQKIWLLCNGNDEILGIIPLRQDRRFSADQNAQSKIKIKF</sequence>
<dbReference type="SUPFAM" id="SSF52402">
    <property type="entry name" value="Adenine nucleotide alpha hydrolases-like"/>
    <property type="match status" value="1"/>
</dbReference>
<evidence type="ECO:0000256" key="7">
    <source>
        <dbReference type="ARBA" id="ARBA00048539"/>
    </source>
</evidence>
<dbReference type="Gene3D" id="3.40.50.620">
    <property type="entry name" value="HUPs"/>
    <property type="match status" value="1"/>
</dbReference>
<evidence type="ECO:0000256" key="6">
    <source>
        <dbReference type="ARBA" id="ARBA00022840"/>
    </source>
</evidence>
<feature type="domain" description="Lysidine-tRNA(Ile) synthetase C-terminal" evidence="10">
    <location>
        <begin position="360"/>
        <end position="433"/>
    </location>
</feature>
<keyword evidence="6 8" id="KW-0067">ATP-binding</keyword>
<dbReference type="PANTHER" id="PTHR43033:SF1">
    <property type="entry name" value="TRNA(ILE)-LYSIDINE SYNTHASE-RELATED"/>
    <property type="match status" value="1"/>
</dbReference>
<evidence type="ECO:0000256" key="8">
    <source>
        <dbReference type="HAMAP-Rule" id="MF_01161"/>
    </source>
</evidence>
<dbReference type="NCBIfam" id="TIGR02433">
    <property type="entry name" value="lysidine_TilS_C"/>
    <property type="match status" value="1"/>
</dbReference>
<keyword evidence="5 8" id="KW-0547">Nucleotide-binding</keyword>
<evidence type="ECO:0000313" key="11">
    <source>
        <dbReference type="EMBL" id="MFD2545739.1"/>
    </source>
</evidence>
<evidence type="ECO:0000256" key="1">
    <source>
        <dbReference type="ARBA" id="ARBA00004496"/>
    </source>
</evidence>
<keyword evidence="9" id="KW-0175">Coiled coil</keyword>
<dbReference type="HAMAP" id="MF_01161">
    <property type="entry name" value="tRNA_Ile_lys_synt"/>
    <property type="match status" value="1"/>
</dbReference>
<keyword evidence="4 8" id="KW-0819">tRNA processing</keyword>
<feature type="binding site" evidence="8">
    <location>
        <begin position="28"/>
        <end position="33"/>
    </location>
    <ligand>
        <name>ATP</name>
        <dbReference type="ChEBI" id="CHEBI:30616"/>
    </ligand>
</feature>
<evidence type="ECO:0000256" key="9">
    <source>
        <dbReference type="SAM" id="Coils"/>
    </source>
</evidence>
<comment type="subcellular location">
    <subcellularLocation>
        <location evidence="1 8">Cytoplasm</location>
    </subcellularLocation>
</comment>
<evidence type="ECO:0000256" key="4">
    <source>
        <dbReference type="ARBA" id="ARBA00022694"/>
    </source>
</evidence>
<dbReference type="EMBL" id="JBHULG010000002">
    <property type="protein sequence ID" value="MFD2545739.1"/>
    <property type="molecule type" value="Genomic_DNA"/>
</dbReference>
<protein>
    <recommendedName>
        <fullName evidence="8">tRNA(Ile)-lysidine synthase</fullName>
        <ecNumber evidence="8">6.3.4.19</ecNumber>
    </recommendedName>
    <alternativeName>
        <fullName evidence="8">tRNA(Ile)-2-lysyl-cytidine synthase</fullName>
    </alternativeName>
    <alternativeName>
        <fullName evidence="8">tRNA(Ile)-lysidine synthetase</fullName>
    </alternativeName>
</protein>
<keyword evidence="3 8" id="KW-0436">Ligase</keyword>
<comment type="similarity">
    <text evidence="8">Belongs to the tRNA(Ile)-lysidine synthase family.</text>
</comment>
<dbReference type="CDD" id="cd01992">
    <property type="entry name" value="TilS_N"/>
    <property type="match status" value="1"/>
</dbReference>
<dbReference type="RefSeq" id="WP_255930336.1">
    <property type="nucleotide sequence ID" value="NZ_JANFQP010000002.1"/>
</dbReference>
<dbReference type="NCBIfam" id="TIGR02432">
    <property type="entry name" value="lysidine_TilS_N"/>
    <property type="match status" value="1"/>
</dbReference>
<dbReference type="InterPro" id="IPR012094">
    <property type="entry name" value="tRNA_Ile_lys_synt"/>
</dbReference>
<dbReference type="EC" id="6.3.4.19" evidence="8"/>
<dbReference type="Proteomes" id="UP001597394">
    <property type="component" value="Unassembled WGS sequence"/>
</dbReference>
<dbReference type="Pfam" id="PF01171">
    <property type="entry name" value="ATP_bind_3"/>
    <property type="match status" value="1"/>
</dbReference>
<accession>A0ABW5KC62</accession>
<evidence type="ECO:0000313" key="12">
    <source>
        <dbReference type="Proteomes" id="UP001597394"/>
    </source>
</evidence>
<dbReference type="InterPro" id="IPR012795">
    <property type="entry name" value="tRNA_Ile_lys_synt_N"/>
</dbReference>
<dbReference type="InterPro" id="IPR011063">
    <property type="entry name" value="TilS/TtcA_N"/>
</dbReference>
<keyword evidence="12" id="KW-1185">Reference proteome</keyword>
<feature type="coiled-coil region" evidence="9">
    <location>
        <begin position="217"/>
        <end position="244"/>
    </location>
</feature>
<organism evidence="11 12">
    <name type="scientific">Kaistella montana</name>
    <dbReference type="NCBI Taxonomy" id="1849733"/>
    <lineage>
        <taxon>Bacteria</taxon>
        <taxon>Pseudomonadati</taxon>
        <taxon>Bacteroidota</taxon>
        <taxon>Flavobacteriia</taxon>
        <taxon>Flavobacteriales</taxon>
        <taxon>Weeksellaceae</taxon>
        <taxon>Chryseobacterium group</taxon>
        <taxon>Kaistella</taxon>
    </lineage>
</organism>
<evidence type="ECO:0000256" key="2">
    <source>
        <dbReference type="ARBA" id="ARBA00022490"/>
    </source>
</evidence>
<gene>
    <name evidence="8 11" type="primary">tilS</name>
    <name evidence="11" type="ORF">ACFSO8_09725</name>
</gene>
<keyword evidence="2 8" id="KW-0963">Cytoplasm</keyword>
<dbReference type="SMART" id="SM00977">
    <property type="entry name" value="TilS_C"/>
    <property type="match status" value="1"/>
</dbReference>
<evidence type="ECO:0000256" key="5">
    <source>
        <dbReference type="ARBA" id="ARBA00022741"/>
    </source>
</evidence>
<comment type="caution">
    <text evidence="11">The sequence shown here is derived from an EMBL/GenBank/DDBJ whole genome shotgun (WGS) entry which is preliminary data.</text>
</comment>
<comment type="domain">
    <text evidence="8">The N-terminal region contains the highly conserved SGGXDS motif, predicted to be a P-loop motif involved in ATP binding.</text>
</comment>
<comment type="catalytic activity">
    <reaction evidence="7 8">
        <text>cytidine(34) in tRNA(Ile2) + L-lysine + ATP = lysidine(34) in tRNA(Ile2) + AMP + diphosphate + H(+)</text>
        <dbReference type="Rhea" id="RHEA:43744"/>
        <dbReference type="Rhea" id="RHEA-COMP:10625"/>
        <dbReference type="Rhea" id="RHEA-COMP:10670"/>
        <dbReference type="ChEBI" id="CHEBI:15378"/>
        <dbReference type="ChEBI" id="CHEBI:30616"/>
        <dbReference type="ChEBI" id="CHEBI:32551"/>
        <dbReference type="ChEBI" id="CHEBI:33019"/>
        <dbReference type="ChEBI" id="CHEBI:82748"/>
        <dbReference type="ChEBI" id="CHEBI:83665"/>
        <dbReference type="ChEBI" id="CHEBI:456215"/>
        <dbReference type="EC" id="6.3.4.19"/>
    </reaction>
</comment>